<name>A0ABQ3I104_9BACT</name>
<dbReference type="InterPro" id="IPR019734">
    <property type="entry name" value="TPR_rpt"/>
</dbReference>
<dbReference type="Proteomes" id="UP000658258">
    <property type="component" value="Unassembled WGS sequence"/>
</dbReference>
<dbReference type="RefSeq" id="WP_189628698.1">
    <property type="nucleotide sequence ID" value="NZ_BNAG01000001.1"/>
</dbReference>
<keyword evidence="4" id="KW-1185">Reference proteome</keyword>
<comment type="caution">
    <text evidence="3">The sequence shown here is derived from an EMBL/GenBank/DDBJ whole genome shotgun (WGS) entry which is preliminary data.</text>
</comment>
<dbReference type="PROSITE" id="PS50005">
    <property type="entry name" value="TPR"/>
    <property type="match status" value="1"/>
</dbReference>
<sequence length="852" mass="99129">MEIKNLHIIRFCCLLLIIALWGCNSKGYQNLNARYNGYFYADQYLNEVYQAFEERYAYNFDEILRIFPQIDSAIVKSNKEKLDDAFKKSSQTIEWWKASDWVDDSYLIIGKIRYLRAQWQFAIETFQYINQNSNDDPTRQKALIALMRTYMDMGNYDQAEEVAGFLDLEKLEPEVRASYLLTKAFLFQQLDEYGKVKELLTEAQPLINDKTYSLRVNFILGQLAQQAGEYRNAYLYYDNALKGNPPYEVMFHARLNKLIVSGYSNPNNVDEAYKVFDKMLRDGKNKEYMDHIYYTMGLLEQHRNKLSKAVENYRAATRVEQPNNRQQGLAFLRLAEIHYDHLLDFNLASAYYDSAVMKLPKDIERFDEISKRQKVLKDFVTQLNIIEKNDSLLTLAQMNPISLEAYLGRYLDAKEAKERAKERGNNNANSTGLNRTDDSNYQAPDGSNTWYFYNRQAVGQGQLEFQRLWGNRPLENNWRRSLKQTIGLSSAAQTDNDISDDPNKGAPQPDLKSSRETDIDKLMATVPFSEEAQLKVHKEIQDAYFSLGRIYRFGLAQNQKSIITYEKLLERYPQTEHRLDVLYALFTLYEPLDAAKAQHYKQSIIEEFPETLLAKTLINPNYLQEKAARNLALQQEYARAYEAYESGDYILADQRLRAALASFEDVDFLPTVELLAAILKAKTESIVSYEQALKDFIAKYPEEPQSKYAQNLLAAIAPTKNQLFNNLNNAFSEDFQQVHLVAFTFSESVFKADNLKQIVNTFNQQKFESQRLSSSYLNFSPVNKTGILFINSFKTKSAAEIYRKLLEEELVKQGLKSDSNFHNFAISRDNFTQLFQNKALEEYLTFHQKFYK</sequence>
<accession>A0ABQ3I104</accession>
<protein>
    <recommendedName>
        <fullName evidence="5">Tetratricopeptide repeat protein</fullName>
    </recommendedName>
</protein>
<evidence type="ECO:0000256" key="1">
    <source>
        <dbReference type="PROSITE-ProRule" id="PRU00339"/>
    </source>
</evidence>
<feature type="region of interest" description="Disordered" evidence="2">
    <location>
        <begin position="489"/>
        <end position="515"/>
    </location>
</feature>
<gene>
    <name evidence="3" type="ORF">GCM10011340_05980</name>
</gene>
<feature type="region of interest" description="Disordered" evidence="2">
    <location>
        <begin position="418"/>
        <end position="441"/>
    </location>
</feature>
<evidence type="ECO:0008006" key="5">
    <source>
        <dbReference type="Google" id="ProtNLM"/>
    </source>
</evidence>
<evidence type="ECO:0000313" key="3">
    <source>
        <dbReference type="EMBL" id="GHE54206.1"/>
    </source>
</evidence>
<dbReference type="EMBL" id="BNAG01000001">
    <property type="protein sequence ID" value="GHE54206.1"/>
    <property type="molecule type" value="Genomic_DNA"/>
</dbReference>
<dbReference type="InterPro" id="IPR011990">
    <property type="entry name" value="TPR-like_helical_dom_sf"/>
</dbReference>
<evidence type="ECO:0000313" key="4">
    <source>
        <dbReference type="Proteomes" id="UP000658258"/>
    </source>
</evidence>
<feature type="compositionally biased region" description="Polar residues" evidence="2">
    <location>
        <begin position="425"/>
        <end position="441"/>
    </location>
</feature>
<dbReference type="SUPFAM" id="SSF48452">
    <property type="entry name" value="TPR-like"/>
    <property type="match status" value="1"/>
</dbReference>
<dbReference type="Gene3D" id="1.25.40.10">
    <property type="entry name" value="Tetratricopeptide repeat domain"/>
    <property type="match status" value="3"/>
</dbReference>
<feature type="repeat" description="TPR" evidence="1">
    <location>
        <begin position="214"/>
        <end position="247"/>
    </location>
</feature>
<proteinExistence type="predicted"/>
<keyword evidence="1" id="KW-0802">TPR repeat</keyword>
<organism evidence="3 4">
    <name type="scientific">Roseivirga thermotolerans</name>
    <dbReference type="NCBI Taxonomy" id="1758176"/>
    <lineage>
        <taxon>Bacteria</taxon>
        <taxon>Pseudomonadati</taxon>
        <taxon>Bacteroidota</taxon>
        <taxon>Cytophagia</taxon>
        <taxon>Cytophagales</taxon>
        <taxon>Roseivirgaceae</taxon>
        <taxon>Roseivirga</taxon>
    </lineage>
</organism>
<reference evidence="4" key="1">
    <citation type="journal article" date="2019" name="Int. J. Syst. Evol. Microbiol.">
        <title>The Global Catalogue of Microorganisms (GCM) 10K type strain sequencing project: providing services to taxonomists for standard genome sequencing and annotation.</title>
        <authorList>
            <consortium name="The Broad Institute Genomics Platform"/>
            <consortium name="The Broad Institute Genome Sequencing Center for Infectious Disease"/>
            <person name="Wu L."/>
            <person name="Ma J."/>
        </authorList>
    </citation>
    <scope>NUCLEOTIDE SEQUENCE [LARGE SCALE GENOMIC DNA]</scope>
    <source>
        <strain evidence="4">CGMCC 1.15111</strain>
    </source>
</reference>
<evidence type="ECO:0000256" key="2">
    <source>
        <dbReference type="SAM" id="MobiDB-lite"/>
    </source>
</evidence>